<dbReference type="InterPro" id="IPR000845">
    <property type="entry name" value="Nucleoside_phosphorylase_d"/>
</dbReference>
<feature type="repeat" description="ANK" evidence="2">
    <location>
        <begin position="898"/>
        <end position="930"/>
    </location>
</feature>
<feature type="repeat" description="ANK" evidence="2">
    <location>
        <begin position="965"/>
        <end position="998"/>
    </location>
</feature>
<feature type="repeat" description="ANK" evidence="2">
    <location>
        <begin position="865"/>
        <end position="897"/>
    </location>
</feature>
<dbReference type="Gene3D" id="1.25.40.20">
    <property type="entry name" value="Ankyrin repeat-containing domain"/>
    <property type="match status" value="2"/>
</dbReference>
<gene>
    <name evidence="7" type="ORF">PT974_07788</name>
</gene>
<dbReference type="SMART" id="SM00248">
    <property type="entry name" value="ANK"/>
    <property type="match status" value="7"/>
</dbReference>
<dbReference type="InterPro" id="IPR036770">
    <property type="entry name" value="Ankyrin_rpt-contain_sf"/>
</dbReference>
<keyword evidence="8" id="KW-1185">Reference proteome</keyword>
<name>A0ABR0SHW3_9HYPO</name>
<evidence type="ECO:0000259" key="5">
    <source>
        <dbReference type="Pfam" id="PF22939"/>
    </source>
</evidence>
<protein>
    <submittedName>
        <fullName evidence="7">Ankyrin repeat domain-containing protein 17</fullName>
    </submittedName>
</protein>
<dbReference type="Pfam" id="PF12796">
    <property type="entry name" value="Ank_2"/>
    <property type="match status" value="3"/>
</dbReference>
<dbReference type="PRINTS" id="PR01415">
    <property type="entry name" value="ANKYRIN"/>
</dbReference>
<dbReference type="SUPFAM" id="SSF52540">
    <property type="entry name" value="P-loop containing nucleoside triphosphate hydrolases"/>
    <property type="match status" value="1"/>
</dbReference>
<feature type="domain" description="Nephrocystin 3-like N-terminal" evidence="6">
    <location>
        <begin position="398"/>
        <end position="562"/>
    </location>
</feature>
<sequence>MAPSISTTPRSHNDYTVGWVCALTKEQTAAKAMLDETHPSLAKPSNDSNAYILGSIGNHNVVIACLPMGQYGTNSAATVATQMIRTFQSIKIGLLVGIGGGVSPKVRLGDVVVSVPSGAFPGVVQWDMGKTQDGAFERTGSLDNPPSFLLTTLTTLATKHEMEGSSIPEYLNDLKTKWPRLAAKYLRSSSLEDVLFEANYPHSKKRALEHELEGVNDSMNRSNNEGGGKNCKFCDKTKIVKREDREISIHYGLIASGNQLVKDAKFRDYLNQESGGNLLCVEMEAAGLVNFPCLVVRGICDYADSHKNDDWQEHAAAVAAAFTKELLGQVQPSDVEEEKTLKEIVDRTLNSIAVIEDYVLQTNSRINRAEDDKILNWITPIDYGPQQTDLIRRREPATCQWLPESEQYRAWLQTRQQTILYYGIPGAGKTILTSVAVNQLYGQYRNDTHIGIAYVYCNFQRQDEQTVERLLESLLKQLCQRLNPLPRVVKELHDAHHRERTRPSLDKLLETLQSVARQFERSFILIDALDELDSRNYCQKQVLSSLFQLQSSCGTNIFATSREIREITNHFNMAMRIRVSATSDDVTEYLNRQMNKSNLTDETLRQYIVDEIISAIDGMFLLAVLHFSMISQLPTKGHIKEALRSLPKGAAGLDTTYERTMQRIVNQGAGKAKLAKQALGYIVSARRPLGVQELQHALAIRENTNALDQDFIPDLELLQSICAGLITVEKESKIIHLVHYTTQEYFEREKQRWCPTAEADLAQACLTYLLFDAFKPETNRDVDHINEIISMRLESHPFYRYSAQFWAVHARVAPFEEDDLVLRFLRCEARIAEIQLVTRRFYSYGWFTEIMIEGMMSTPYRSDVENMPALHSAAHFGLAKATTRLLDTGWDLNLRDDHGITPLARAAAEGHKETVAVLLKRGADTELLASSTNGTPLHFAVNGTHRDIVELLLANGANIESKNANGLTPLMYATRIEDRENITQLLLEKGADIESRDQMNCTPLFFAISHYKKAAVKILLEEGANIEAEDTWGDTPLLTAISHNDLEGVKMLLDGGANVETVNAHGVTPLMQAAVGGSKAIGRLLLGKGANILPKIVSLQAVREYDSLTARMAYGAFMMQSELAEKGGKVVYPEAVREWCAIYANTHDQGTGSIDWNVLPPDVSQGMGSIDWDVWPPDASQGPGSMDWSALPPDTNLHLPYTHSEPSMGQPNCPPM</sequence>
<dbReference type="PANTHER" id="PTHR46082">
    <property type="entry name" value="ATP/GTP-BINDING PROTEIN-RELATED"/>
    <property type="match status" value="1"/>
</dbReference>
<dbReference type="Pfam" id="PF22939">
    <property type="entry name" value="WHD_GPIID"/>
    <property type="match status" value="1"/>
</dbReference>
<evidence type="ECO:0000313" key="8">
    <source>
        <dbReference type="Proteomes" id="UP001338125"/>
    </source>
</evidence>
<dbReference type="Gene3D" id="3.40.50.300">
    <property type="entry name" value="P-loop containing nucleotide triphosphate hydrolases"/>
    <property type="match status" value="1"/>
</dbReference>
<reference evidence="7 8" key="1">
    <citation type="submission" date="2024-01" db="EMBL/GenBank/DDBJ databases">
        <title>Complete genome of Cladobotryum mycophilum ATHUM6906.</title>
        <authorList>
            <person name="Christinaki A.C."/>
            <person name="Myridakis A.I."/>
            <person name="Kouvelis V.N."/>
        </authorList>
    </citation>
    <scope>NUCLEOTIDE SEQUENCE [LARGE SCALE GENOMIC DNA]</scope>
    <source>
        <strain evidence="7 8">ATHUM6906</strain>
    </source>
</reference>
<feature type="domain" description="GPI inositol-deacylase winged helix" evidence="5">
    <location>
        <begin position="666"/>
        <end position="749"/>
    </location>
</feature>
<evidence type="ECO:0000259" key="6">
    <source>
        <dbReference type="Pfam" id="PF24883"/>
    </source>
</evidence>
<keyword evidence="2" id="KW-0040">ANK repeat</keyword>
<dbReference type="Pfam" id="PF01048">
    <property type="entry name" value="PNP_UDP_1"/>
    <property type="match status" value="1"/>
</dbReference>
<dbReference type="InterPro" id="IPR053137">
    <property type="entry name" value="NLR-like"/>
</dbReference>
<dbReference type="InterPro" id="IPR056884">
    <property type="entry name" value="NPHP3-like_N"/>
</dbReference>
<feature type="repeat" description="ANK" evidence="2">
    <location>
        <begin position="999"/>
        <end position="1031"/>
    </location>
</feature>
<dbReference type="InterPro" id="IPR035994">
    <property type="entry name" value="Nucleoside_phosphorylase_sf"/>
</dbReference>
<evidence type="ECO:0000259" key="4">
    <source>
        <dbReference type="Pfam" id="PF01048"/>
    </source>
</evidence>
<dbReference type="SUPFAM" id="SSF48403">
    <property type="entry name" value="Ankyrin repeat"/>
    <property type="match status" value="1"/>
</dbReference>
<feature type="region of interest" description="Disordered" evidence="3">
    <location>
        <begin position="1197"/>
        <end position="1216"/>
    </location>
</feature>
<evidence type="ECO:0000256" key="2">
    <source>
        <dbReference type="PROSITE-ProRule" id="PRU00023"/>
    </source>
</evidence>
<dbReference type="PANTHER" id="PTHR46082:SF11">
    <property type="entry name" value="AAA+ ATPASE DOMAIN-CONTAINING PROTEIN-RELATED"/>
    <property type="match status" value="1"/>
</dbReference>
<evidence type="ECO:0000313" key="7">
    <source>
        <dbReference type="EMBL" id="KAK5991754.1"/>
    </source>
</evidence>
<evidence type="ECO:0000256" key="3">
    <source>
        <dbReference type="SAM" id="MobiDB-lite"/>
    </source>
</evidence>
<proteinExistence type="predicted"/>
<feature type="repeat" description="ANK" evidence="2">
    <location>
        <begin position="1065"/>
        <end position="1092"/>
    </location>
</feature>
<organism evidence="7 8">
    <name type="scientific">Cladobotryum mycophilum</name>
    <dbReference type="NCBI Taxonomy" id="491253"/>
    <lineage>
        <taxon>Eukaryota</taxon>
        <taxon>Fungi</taxon>
        <taxon>Dikarya</taxon>
        <taxon>Ascomycota</taxon>
        <taxon>Pezizomycotina</taxon>
        <taxon>Sordariomycetes</taxon>
        <taxon>Hypocreomycetidae</taxon>
        <taxon>Hypocreales</taxon>
        <taxon>Hypocreaceae</taxon>
        <taxon>Cladobotryum</taxon>
    </lineage>
</organism>
<dbReference type="Gene3D" id="3.40.50.1580">
    <property type="entry name" value="Nucleoside phosphorylase domain"/>
    <property type="match status" value="1"/>
</dbReference>
<dbReference type="InterPro" id="IPR002110">
    <property type="entry name" value="Ankyrin_rpt"/>
</dbReference>
<dbReference type="SUPFAM" id="SSF53167">
    <property type="entry name" value="Purine and uridine phosphorylases"/>
    <property type="match status" value="1"/>
</dbReference>
<dbReference type="EMBL" id="JAVFKD010000013">
    <property type="protein sequence ID" value="KAK5991754.1"/>
    <property type="molecule type" value="Genomic_DNA"/>
</dbReference>
<feature type="domain" description="Nucleoside phosphorylase" evidence="4">
    <location>
        <begin position="35"/>
        <end position="114"/>
    </location>
</feature>
<dbReference type="PROSITE" id="PS50297">
    <property type="entry name" value="ANK_REP_REGION"/>
    <property type="match status" value="6"/>
</dbReference>
<dbReference type="Proteomes" id="UP001338125">
    <property type="component" value="Unassembled WGS sequence"/>
</dbReference>
<feature type="repeat" description="ANK" evidence="2">
    <location>
        <begin position="1032"/>
        <end position="1064"/>
    </location>
</feature>
<feature type="repeat" description="ANK" evidence="2">
    <location>
        <begin position="932"/>
        <end position="964"/>
    </location>
</feature>
<dbReference type="Pfam" id="PF24883">
    <property type="entry name" value="NPHP3_N"/>
    <property type="match status" value="1"/>
</dbReference>
<evidence type="ECO:0000256" key="1">
    <source>
        <dbReference type="ARBA" id="ARBA00022737"/>
    </source>
</evidence>
<dbReference type="InterPro" id="IPR027417">
    <property type="entry name" value="P-loop_NTPase"/>
</dbReference>
<keyword evidence="1" id="KW-0677">Repeat</keyword>
<comment type="caution">
    <text evidence="7">The sequence shown here is derived from an EMBL/GenBank/DDBJ whole genome shotgun (WGS) entry which is preliminary data.</text>
</comment>
<dbReference type="InterPro" id="IPR054471">
    <property type="entry name" value="GPIID_WHD"/>
</dbReference>
<accession>A0ABR0SHW3</accession>
<dbReference type="PROSITE" id="PS50088">
    <property type="entry name" value="ANK_REPEAT"/>
    <property type="match status" value="7"/>
</dbReference>